<reference evidence="7" key="1">
    <citation type="submission" date="2016-05" db="EMBL/GenBank/DDBJ databases">
        <title>Comparative genomics of biotechnologically important yeasts.</title>
        <authorList>
            <consortium name="DOE Joint Genome Institute"/>
            <person name="Riley R."/>
            <person name="Haridas S."/>
            <person name="Wolfe K.H."/>
            <person name="Lopes M.R."/>
            <person name="Hittinger C.T."/>
            <person name="Goker M."/>
            <person name="Salamov A."/>
            <person name="Wisecaver J."/>
            <person name="Long T.M."/>
            <person name="Aerts A.L."/>
            <person name="Barry K."/>
            <person name="Choi C."/>
            <person name="Clum A."/>
            <person name="Coughlan A.Y."/>
            <person name="Deshpande S."/>
            <person name="Douglass A.P."/>
            <person name="Hanson S.J."/>
            <person name="Klenk H.-P."/>
            <person name="Labutti K."/>
            <person name="Lapidus A."/>
            <person name="Lindquist E."/>
            <person name="Lipzen A."/>
            <person name="Meier-Kolthoff J.P."/>
            <person name="Ohm R.A."/>
            <person name="Otillar R.P."/>
            <person name="Pangilinan J."/>
            <person name="Peng Y."/>
            <person name="Rokas A."/>
            <person name="Rosa C.A."/>
            <person name="Scheuner C."/>
            <person name="Sibirny A.A."/>
            <person name="Slot J.C."/>
            <person name="Stielow J.B."/>
            <person name="Sun H."/>
            <person name="Kurtzman C.P."/>
            <person name="Blackwell M."/>
            <person name="Grigoriev I.V."/>
            <person name="Jeffries T.W."/>
        </authorList>
    </citation>
    <scope>NUCLEOTIDE SEQUENCE [LARGE SCALE GENOMIC DNA]</scope>
    <source>
        <strain evidence="7">NRRL Y-17324</strain>
    </source>
</reference>
<dbReference type="GO" id="GO:0030001">
    <property type="term" value="P:metal ion transport"/>
    <property type="evidence" value="ECO:0007669"/>
    <property type="project" value="InterPro"/>
</dbReference>
<organism evidence="6 7">
    <name type="scientific">Suhomyces tanzawaensis NRRL Y-17324</name>
    <dbReference type="NCBI Taxonomy" id="984487"/>
    <lineage>
        <taxon>Eukaryota</taxon>
        <taxon>Fungi</taxon>
        <taxon>Dikarya</taxon>
        <taxon>Ascomycota</taxon>
        <taxon>Saccharomycotina</taxon>
        <taxon>Pichiomycetes</taxon>
        <taxon>Debaryomycetaceae</taxon>
        <taxon>Suhomyces</taxon>
    </lineage>
</organism>
<name>A0A1E4SJ96_9ASCO</name>
<evidence type="ECO:0000313" key="7">
    <source>
        <dbReference type="Proteomes" id="UP000094285"/>
    </source>
</evidence>
<accession>A0A1E4SJ96</accession>
<comment type="subcellular location">
    <subcellularLocation>
        <location evidence="1">Membrane</location>
        <topology evidence="1">Multi-pass membrane protein</topology>
    </subcellularLocation>
</comment>
<dbReference type="GO" id="GO:0007034">
    <property type="term" value="P:vacuolar transport"/>
    <property type="evidence" value="ECO:0007669"/>
    <property type="project" value="InterPro"/>
</dbReference>
<gene>
    <name evidence="6" type="ORF">CANTADRAFT_35620</name>
</gene>
<keyword evidence="4 5" id="KW-0472">Membrane</keyword>
<feature type="non-terminal residue" evidence="6">
    <location>
        <position position="272"/>
    </location>
</feature>
<dbReference type="GO" id="GO:0005794">
    <property type="term" value="C:Golgi apparatus"/>
    <property type="evidence" value="ECO:0007669"/>
    <property type="project" value="TreeGrafter"/>
</dbReference>
<evidence type="ECO:0000256" key="1">
    <source>
        <dbReference type="ARBA" id="ARBA00004141"/>
    </source>
</evidence>
<dbReference type="GO" id="GO:0005783">
    <property type="term" value="C:endoplasmic reticulum"/>
    <property type="evidence" value="ECO:0007669"/>
    <property type="project" value="TreeGrafter"/>
</dbReference>
<sequence length="272" mass="30251">LELQRPLRELTTRQRILNVFNHFVPIKQTYERINNGITTGRMQANTPGRFIGQGTDGVFRNLMAKPDTEANRQEQEVHPPTYEEAAADASPEYWESTVISPMYEDEVFVEGLPVGNVASFVWNGLVTVAFQFVGFVLCYLLHTSHAAKQGSRAGLGITLVLSGFAMVPSNFGHADELPERYVPNDPNTFDINGSQSIKSEYVDNYSSGLFTQNTAEDISNLGTNRTPYFAYGLMAFGLFIILKSLVDFYRVKQMEKVILVPPGLTTTSTSST</sequence>
<dbReference type="GO" id="GO:0016020">
    <property type="term" value="C:membrane"/>
    <property type="evidence" value="ECO:0007669"/>
    <property type="project" value="UniProtKB-SubCell"/>
</dbReference>
<keyword evidence="3 5" id="KW-1133">Transmembrane helix</keyword>
<dbReference type="GO" id="GO:0048471">
    <property type="term" value="C:perinuclear region of cytoplasm"/>
    <property type="evidence" value="ECO:0007669"/>
    <property type="project" value="TreeGrafter"/>
</dbReference>
<dbReference type="PANTHER" id="PTHR13396:SF5">
    <property type="entry name" value="NEDD4 FAMILY INTERACTING PROTEIN"/>
    <property type="match status" value="1"/>
</dbReference>
<dbReference type="STRING" id="984487.A0A1E4SJ96"/>
<dbReference type="PANTHER" id="PTHR13396">
    <property type="entry name" value="NEDD4 FAMILY INTERACTING PROTEIN 1/2"/>
    <property type="match status" value="1"/>
</dbReference>
<dbReference type="EMBL" id="KV453912">
    <property type="protein sequence ID" value="ODV79512.1"/>
    <property type="molecule type" value="Genomic_DNA"/>
</dbReference>
<proteinExistence type="predicted"/>
<evidence type="ECO:0000256" key="3">
    <source>
        <dbReference type="ARBA" id="ARBA00022989"/>
    </source>
</evidence>
<dbReference type="OrthoDB" id="10003116at2759"/>
<dbReference type="InterPro" id="IPR019325">
    <property type="entry name" value="NEDD4/Bsd2"/>
</dbReference>
<keyword evidence="2 5" id="KW-0812">Transmembrane</keyword>
<feature type="transmembrane region" description="Helical" evidence="5">
    <location>
        <begin position="153"/>
        <end position="171"/>
    </location>
</feature>
<feature type="transmembrane region" description="Helical" evidence="5">
    <location>
        <begin position="228"/>
        <end position="246"/>
    </location>
</feature>
<dbReference type="RefSeq" id="XP_020064634.1">
    <property type="nucleotide sequence ID" value="XM_020208647.1"/>
</dbReference>
<dbReference type="GeneID" id="30982784"/>
<dbReference type="CDD" id="cd22212">
    <property type="entry name" value="NDFIP-like"/>
    <property type="match status" value="1"/>
</dbReference>
<feature type="transmembrane region" description="Helical" evidence="5">
    <location>
        <begin position="120"/>
        <end position="141"/>
    </location>
</feature>
<keyword evidence="7" id="KW-1185">Reference proteome</keyword>
<evidence type="ECO:0000313" key="6">
    <source>
        <dbReference type="EMBL" id="ODV79512.1"/>
    </source>
</evidence>
<evidence type="ECO:0000256" key="4">
    <source>
        <dbReference type="ARBA" id="ARBA00023136"/>
    </source>
</evidence>
<dbReference type="Proteomes" id="UP000094285">
    <property type="component" value="Unassembled WGS sequence"/>
</dbReference>
<dbReference type="GO" id="GO:0031398">
    <property type="term" value="P:positive regulation of protein ubiquitination"/>
    <property type="evidence" value="ECO:0007669"/>
    <property type="project" value="TreeGrafter"/>
</dbReference>
<dbReference type="Pfam" id="PF10176">
    <property type="entry name" value="NEDD4_Bsd2"/>
    <property type="match status" value="1"/>
</dbReference>
<dbReference type="GO" id="GO:0006511">
    <property type="term" value="P:ubiquitin-dependent protein catabolic process"/>
    <property type="evidence" value="ECO:0007669"/>
    <property type="project" value="TreeGrafter"/>
</dbReference>
<dbReference type="AlphaFoldDB" id="A0A1E4SJ96"/>
<evidence type="ECO:0000256" key="5">
    <source>
        <dbReference type="SAM" id="Phobius"/>
    </source>
</evidence>
<protein>
    <recommendedName>
        <fullName evidence="8">Metal homeostatis protein BSD2</fullName>
    </recommendedName>
</protein>
<evidence type="ECO:0000256" key="2">
    <source>
        <dbReference type="ARBA" id="ARBA00022692"/>
    </source>
</evidence>
<feature type="non-terminal residue" evidence="6">
    <location>
        <position position="1"/>
    </location>
</feature>
<evidence type="ECO:0008006" key="8">
    <source>
        <dbReference type="Google" id="ProtNLM"/>
    </source>
</evidence>